<name>A0A7W4WD59_9GAMM</name>
<accession>A0A7W4WD59</accession>
<evidence type="ECO:0000313" key="2">
    <source>
        <dbReference type="EMBL" id="MBB3062015.1"/>
    </source>
</evidence>
<keyword evidence="3" id="KW-1185">Reference proteome</keyword>
<proteinExistence type="predicted"/>
<sequence length="137" mass="15451">MRVLSALLLWMSGAVALADTAVETQIRNSYLTLSAFECAVVAPNDAEAERLFMLGLKVGRGFIAYVQTHQETYAKDFKPKVAILWNMTSGPSPDFILGQIYANRADDVYENFSSDEELWKMKKQNMYREKNCALLGK</sequence>
<feature type="signal peptide" evidence="1">
    <location>
        <begin position="1"/>
        <end position="18"/>
    </location>
</feature>
<feature type="chain" id="PRO_5030659856" evidence="1">
    <location>
        <begin position="19"/>
        <end position="137"/>
    </location>
</feature>
<dbReference type="EMBL" id="JACHWZ010000013">
    <property type="protein sequence ID" value="MBB3062015.1"/>
    <property type="molecule type" value="Genomic_DNA"/>
</dbReference>
<evidence type="ECO:0000313" key="3">
    <source>
        <dbReference type="Proteomes" id="UP000535937"/>
    </source>
</evidence>
<protein>
    <submittedName>
        <fullName evidence="2">Uncharacterized protein</fullName>
    </submittedName>
</protein>
<dbReference type="Proteomes" id="UP000535937">
    <property type="component" value="Unassembled WGS sequence"/>
</dbReference>
<organism evidence="2 3">
    <name type="scientific">Microbulbifer rhizosphaerae</name>
    <dbReference type="NCBI Taxonomy" id="1562603"/>
    <lineage>
        <taxon>Bacteria</taxon>
        <taxon>Pseudomonadati</taxon>
        <taxon>Pseudomonadota</taxon>
        <taxon>Gammaproteobacteria</taxon>
        <taxon>Cellvibrionales</taxon>
        <taxon>Microbulbiferaceae</taxon>
        <taxon>Microbulbifer</taxon>
    </lineage>
</organism>
<comment type="caution">
    <text evidence="2">The sequence shown here is derived from an EMBL/GenBank/DDBJ whole genome shotgun (WGS) entry which is preliminary data.</text>
</comment>
<evidence type="ECO:0000256" key="1">
    <source>
        <dbReference type="SAM" id="SignalP"/>
    </source>
</evidence>
<keyword evidence="1" id="KW-0732">Signal</keyword>
<gene>
    <name evidence="2" type="ORF">FHS09_002859</name>
</gene>
<reference evidence="2 3" key="1">
    <citation type="submission" date="2020-08" db="EMBL/GenBank/DDBJ databases">
        <title>Genomic Encyclopedia of Type Strains, Phase III (KMG-III): the genomes of soil and plant-associated and newly described type strains.</title>
        <authorList>
            <person name="Whitman W."/>
        </authorList>
    </citation>
    <scope>NUCLEOTIDE SEQUENCE [LARGE SCALE GENOMIC DNA]</scope>
    <source>
        <strain evidence="2 3">CECT 8799</strain>
    </source>
</reference>
<dbReference type="AlphaFoldDB" id="A0A7W4WD59"/>